<keyword evidence="4" id="KW-0807">Transducer</keyword>
<dbReference type="FunFam" id="1.10.287.950:FF:000001">
    <property type="entry name" value="Methyl-accepting chemotaxis sensory transducer"/>
    <property type="match status" value="1"/>
</dbReference>
<name>A0A161I2K6_9BURK</name>
<dbReference type="PANTHER" id="PTHR43531:SF14">
    <property type="entry name" value="METHYL-ACCEPTING CHEMOTAXIS PROTEIN I-RELATED"/>
    <property type="match status" value="1"/>
</dbReference>
<accession>A0A161I2K6</accession>
<proteinExistence type="inferred from homology"/>
<dbReference type="PROSITE" id="PS50111">
    <property type="entry name" value="CHEMOTAXIS_TRANSDUC_2"/>
    <property type="match status" value="1"/>
</dbReference>
<evidence type="ECO:0000313" key="9">
    <source>
        <dbReference type="EMBL" id="ANB74683.1"/>
    </source>
</evidence>
<evidence type="ECO:0000256" key="5">
    <source>
        <dbReference type="SAM" id="Coils"/>
    </source>
</evidence>
<comment type="similarity">
    <text evidence="3">Belongs to the methyl-accepting chemotaxis (MCP) protein family.</text>
</comment>
<organism evidence="9 10">
    <name type="scientific">Paraburkholderia phytofirmans OLGA172</name>
    <dbReference type="NCBI Taxonomy" id="1417228"/>
    <lineage>
        <taxon>Bacteria</taxon>
        <taxon>Pseudomonadati</taxon>
        <taxon>Pseudomonadota</taxon>
        <taxon>Betaproteobacteria</taxon>
        <taxon>Burkholderiales</taxon>
        <taxon>Burkholderiaceae</taxon>
        <taxon>Paraburkholderia</taxon>
    </lineage>
</organism>
<dbReference type="KEGG" id="buz:AYM40_12305"/>
<feature type="domain" description="Methyl-accepting transducer" evidence="7">
    <location>
        <begin position="130"/>
        <end position="359"/>
    </location>
</feature>
<evidence type="ECO:0000256" key="2">
    <source>
        <dbReference type="ARBA" id="ARBA00022481"/>
    </source>
</evidence>
<dbReference type="SMART" id="SM00283">
    <property type="entry name" value="MA"/>
    <property type="match status" value="1"/>
</dbReference>
<dbReference type="GO" id="GO:0005886">
    <property type="term" value="C:plasma membrane"/>
    <property type="evidence" value="ECO:0007669"/>
    <property type="project" value="TreeGrafter"/>
</dbReference>
<dbReference type="PROSITE" id="PS50885">
    <property type="entry name" value="HAMP"/>
    <property type="match status" value="1"/>
</dbReference>
<dbReference type="GO" id="GO:0007165">
    <property type="term" value="P:signal transduction"/>
    <property type="evidence" value="ECO:0007669"/>
    <property type="project" value="UniProtKB-KW"/>
</dbReference>
<keyword evidence="2" id="KW-0488">Methylation</keyword>
<dbReference type="Pfam" id="PF00015">
    <property type="entry name" value="MCPsignal"/>
    <property type="match status" value="1"/>
</dbReference>
<dbReference type="InterPro" id="IPR003660">
    <property type="entry name" value="HAMP_dom"/>
</dbReference>
<keyword evidence="6" id="KW-1133">Transmembrane helix</keyword>
<evidence type="ECO:0000256" key="6">
    <source>
        <dbReference type="SAM" id="Phobius"/>
    </source>
</evidence>
<protein>
    <submittedName>
        <fullName evidence="9">Chemotaxis protein</fullName>
    </submittedName>
</protein>
<dbReference type="PRINTS" id="PR00260">
    <property type="entry name" value="CHEMTRNSDUCR"/>
</dbReference>
<evidence type="ECO:0000259" key="7">
    <source>
        <dbReference type="PROSITE" id="PS50111"/>
    </source>
</evidence>
<dbReference type="Gene3D" id="1.10.287.950">
    <property type="entry name" value="Methyl-accepting chemotaxis protein"/>
    <property type="match status" value="1"/>
</dbReference>
<dbReference type="Proteomes" id="UP000076852">
    <property type="component" value="Chromosome 1"/>
</dbReference>
<evidence type="ECO:0000256" key="4">
    <source>
        <dbReference type="PROSITE-ProRule" id="PRU00284"/>
    </source>
</evidence>
<dbReference type="STRING" id="1804984.AYM40_12305"/>
<dbReference type="InterPro" id="IPR051310">
    <property type="entry name" value="MCP_chemotaxis"/>
</dbReference>
<sequence>MRKLVFTIRLRLMLAFGACTTFMFSVGLLGILALRHVETSADSPYRWFLASLIALSWMGCGVAICSGLHIQRLVCGKLNRMGRKFEEISKTLDLSKRSSSPSMDEFGRSAVAFDKLMRRIEETVSTVRSSSDSVATATREIAAGNFDLSARTEKQASSLEKTASGVTQLTESVKQSADNASHAKALAMEAAVVATTGNDLVQAMVATIERIGGSSNKISEITGVIEGIAFQTNILALNAAVEAARAGEQGRGFAVVASEVRSLAQRSASAAKEIKELIASSVATIQDGSQQATEVSTAMREIESAIKRVSDFISEIAGSSEEQSRGIEQINQAIIQIDHATQQNAALVEQAAAAAQSLEEQATNLNIAVCSFKLADKL</sequence>
<dbReference type="InterPro" id="IPR004089">
    <property type="entry name" value="MCPsignal_dom"/>
</dbReference>
<evidence type="ECO:0000259" key="8">
    <source>
        <dbReference type="PROSITE" id="PS50885"/>
    </source>
</evidence>
<evidence type="ECO:0000256" key="3">
    <source>
        <dbReference type="ARBA" id="ARBA00029447"/>
    </source>
</evidence>
<dbReference type="AlphaFoldDB" id="A0A161I2K6"/>
<feature type="transmembrane region" description="Helical" evidence="6">
    <location>
        <begin position="47"/>
        <end position="70"/>
    </location>
</feature>
<dbReference type="InterPro" id="IPR004090">
    <property type="entry name" value="Chemotax_Me-accpt_rcpt"/>
</dbReference>
<dbReference type="CDD" id="cd11386">
    <property type="entry name" value="MCP_signal"/>
    <property type="match status" value="1"/>
</dbReference>
<comment type="subcellular location">
    <subcellularLocation>
        <location evidence="1">Membrane</location>
    </subcellularLocation>
</comment>
<keyword evidence="6" id="KW-0472">Membrane</keyword>
<feature type="transmembrane region" description="Helical" evidence="6">
    <location>
        <begin position="12"/>
        <end position="35"/>
    </location>
</feature>
<dbReference type="GO" id="GO:0004888">
    <property type="term" value="F:transmembrane signaling receptor activity"/>
    <property type="evidence" value="ECO:0007669"/>
    <property type="project" value="InterPro"/>
</dbReference>
<dbReference type="EMBL" id="CP014578">
    <property type="protein sequence ID" value="ANB74683.1"/>
    <property type="molecule type" value="Genomic_DNA"/>
</dbReference>
<gene>
    <name evidence="9" type="ORF">AYM40_12305</name>
</gene>
<evidence type="ECO:0000313" key="10">
    <source>
        <dbReference type="Proteomes" id="UP000076852"/>
    </source>
</evidence>
<feature type="domain" description="HAMP" evidence="8">
    <location>
        <begin position="72"/>
        <end position="125"/>
    </location>
</feature>
<keyword evidence="5" id="KW-0175">Coiled coil</keyword>
<dbReference type="PANTHER" id="PTHR43531">
    <property type="entry name" value="PROTEIN ICFG"/>
    <property type="match status" value="1"/>
</dbReference>
<evidence type="ECO:0000256" key="1">
    <source>
        <dbReference type="ARBA" id="ARBA00004370"/>
    </source>
</evidence>
<reference evidence="9 10" key="1">
    <citation type="journal article" date="2016" name="Gene">
        <title>PacBio SMRT assembly of a complex multi-replicon genome reveals chlorocatechol degradative operon in a region of genome plasticity.</title>
        <authorList>
            <person name="Ricker N."/>
            <person name="Shen S.Y."/>
            <person name="Goordial J."/>
            <person name="Jin S."/>
            <person name="Fulthorpe R.R."/>
        </authorList>
    </citation>
    <scope>NUCLEOTIDE SEQUENCE [LARGE SCALE GENOMIC DNA]</scope>
    <source>
        <strain evidence="9 10">OLGA172</strain>
    </source>
</reference>
<keyword evidence="10" id="KW-1185">Reference proteome</keyword>
<feature type="coiled-coil region" evidence="5">
    <location>
        <begin position="330"/>
        <end position="368"/>
    </location>
</feature>
<dbReference type="SUPFAM" id="SSF58104">
    <property type="entry name" value="Methyl-accepting chemotaxis protein (MCP) signaling domain"/>
    <property type="match status" value="1"/>
</dbReference>
<keyword evidence="6" id="KW-0812">Transmembrane</keyword>
<dbReference type="GO" id="GO:0006935">
    <property type="term" value="P:chemotaxis"/>
    <property type="evidence" value="ECO:0007669"/>
    <property type="project" value="InterPro"/>
</dbReference>